<dbReference type="Proteomes" id="UP000000238">
    <property type="component" value="Chromosome"/>
</dbReference>
<organism evidence="2 3">
    <name type="scientific">Hahella chejuensis (strain KCTC 2396)</name>
    <dbReference type="NCBI Taxonomy" id="349521"/>
    <lineage>
        <taxon>Bacteria</taxon>
        <taxon>Pseudomonadati</taxon>
        <taxon>Pseudomonadota</taxon>
        <taxon>Gammaproteobacteria</taxon>
        <taxon>Oceanospirillales</taxon>
        <taxon>Hahellaceae</taxon>
        <taxon>Hahella</taxon>
    </lineage>
</organism>
<keyword evidence="3" id="KW-1185">Reference proteome</keyword>
<dbReference type="KEGG" id="hch:HCH_00697"/>
<keyword evidence="1" id="KW-0732">Signal</keyword>
<dbReference type="SUPFAM" id="SSF56935">
    <property type="entry name" value="Porins"/>
    <property type="match status" value="1"/>
</dbReference>
<dbReference type="AlphaFoldDB" id="Q2SP28"/>
<dbReference type="Gene3D" id="2.40.160.10">
    <property type="entry name" value="Porin"/>
    <property type="match status" value="1"/>
</dbReference>
<proteinExistence type="predicted"/>
<evidence type="ECO:0008006" key="4">
    <source>
        <dbReference type="Google" id="ProtNLM"/>
    </source>
</evidence>
<name>Q2SP28_HAHCH</name>
<sequence>MNAVIKFASLTLFPVFAFAVDGGVADVNFDAGLDYTHSRHSDSYQLAGSANLPIYSFIGGNLHGNATQVDGHNERVNADVYSLGATVFARDYFLGKIGLSYSYSETDFDLPWADTADTDNYGVFAQYYLTDFTLSASRNIAKFDNLEDNHNSWNLGATWYANENVRTSLHASGMDSKDNYGIAVEYQPELFQNAASVDFSYSDGRKDDTFSVGFNYFFGTKVSLKDRDRKYR</sequence>
<feature type="signal peptide" evidence="1">
    <location>
        <begin position="1"/>
        <end position="19"/>
    </location>
</feature>
<dbReference type="EMBL" id="CP000155">
    <property type="protein sequence ID" value="ABC27596.1"/>
    <property type="molecule type" value="Genomic_DNA"/>
</dbReference>
<dbReference type="RefSeq" id="WP_011394673.1">
    <property type="nucleotide sequence ID" value="NC_007645.1"/>
</dbReference>
<reference evidence="2 3" key="1">
    <citation type="journal article" date="2005" name="Nucleic Acids Res.">
        <title>Genomic blueprint of Hahella chejuensis, a marine microbe producing an algicidal agent.</title>
        <authorList>
            <person name="Jeong H."/>
            <person name="Yim J.H."/>
            <person name="Lee C."/>
            <person name="Choi S.-H."/>
            <person name="Park Y.K."/>
            <person name="Yoon S.H."/>
            <person name="Hur C.-G."/>
            <person name="Kang H.-Y."/>
            <person name="Kim D."/>
            <person name="Lee H.H."/>
            <person name="Park K.H."/>
            <person name="Park S.-H."/>
            <person name="Park H.-S."/>
            <person name="Lee H.K."/>
            <person name="Oh T.K."/>
            <person name="Kim J.F."/>
        </authorList>
    </citation>
    <scope>NUCLEOTIDE SEQUENCE [LARGE SCALE GENOMIC DNA]</scope>
    <source>
        <strain evidence="2 3">KCTC 2396</strain>
    </source>
</reference>
<evidence type="ECO:0000313" key="3">
    <source>
        <dbReference type="Proteomes" id="UP000000238"/>
    </source>
</evidence>
<feature type="chain" id="PRO_5004215782" description="Outer membrane protein beta-barrel domain-containing protein" evidence="1">
    <location>
        <begin position="20"/>
        <end position="232"/>
    </location>
</feature>
<protein>
    <recommendedName>
        <fullName evidence="4">Outer membrane protein beta-barrel domain-containing protein</fullName>
    </recommendedName>
</protein>
<gene>
    <name evidence="2" type="ordered locus">HCH_00697</name>
</gene>
<dbReference type="InterPro" id="IPR023614">
    <property type="entry name" value="Porin_dom_sf"/>
</dbReference>
<dbReference type="HOGENOM" id="CLU_1193462_0_0_6"/>
<evidence type="ECO:0000256" key="1">
    <source>
        <dbReference type="SAM" id="SignalP"/>
    </source>
</evidence>
<accession>Q2SP28</accession>
<evidence type="ECO:0000313" key="2">
    <source>
        <dbReference type="EMBL" id="ABC27596.1"/>
    </source>
</evidence>
<dbReference type="OrthoDB" id="6101863at2"/>